<dbReference type="OrthoDB" id="361102at2759"/>
<feature type="domain" description="HTH TFE/IIEalpha-type" evidence="4">
    <location>
        <begin position="4"/>
        <end position="98"/>
    </location>
</feature>
<organism evidence="5 6">
    <name type="scientific">Tothia fuscella</name>
    <dbReference type="NCBI Taxonomy" id="1048955"/>
    <lineage>
        <taxon>Eukaryota</taxon>
        <taxon>Fungi</taxon>
        <taxon>Dikarya</taxon>
        <taxon>Ascomycota</taxon>
        <taxon>Pezizomycotina</taxon>
        <taxon>Dothideomycetes</taxon>
        <taxon>Pleosporomycetidae</taxon>
        <taxon>Venturiales</taxon>
        <taxon>Cylindrosympodiaceae</taxon>
        <taxon>Tothia</taxon>
    </lineage>
</organism>
<comment type="caution">
    <text evidence="5">The sequence shown here is derived from an EMBL/GenBank/DDBJ whole genome shotgun (WGS) entry which is preliminary data.</text>
</comment>
<dbReference type="GO" id="GO:0005673">
    <property type="term" value="C:transcription factor TFIIE complex"/>
    <property type="evidence" value="ECO:0007669"/>
    <property type="project" value="TreeGrafter"/>
</dbReference>
<evidence type="ECO:0000259" key="4">
    <source>
        <dbReference type="PROSITE" id="PS51344"/>
    </source>
</evidence>
<dbReference type="AlphaFoldDB" id="A0A9P4NUV8"/>
<gene>
    <name evidence="5" type="ORF">EJ08DRAFT_659766</name>
</gene>
<dbReference type="PROSITE" id="PS51344">
    <property type="entry name" value="HTH_TFE_IIE"/>
    <property type="match status" value="1"/>
</dbReference>
<evidence type="ECO:0000313" key="5">
    <source>
        <dbReference type="EMBL" id="KAF2431763.1"/>
    </source>
</evidence>
<reference evidence="5" key="1">
    <citation type="journal article" date="2020" name="Stud. Mycol.">
        <title>101 Dothideomycetes genomes: a test case for predicting lifestyles and emergence of pathogens.</title>
        <authorList>
            <person name="Haridas S."/>
            <person name="Albert R."/>
            <person name="Binder M."/>
            <person name="Bloem J."/>
            <person name="Labutti K."/>
            <person name="Salamov A."/>
            <person name="Andreopoulos B."/>
            <person name="Baker S."/>
            <person name="Barry K."/>
            <person name="Bills G."/>
            <person name="Bluhm B."/>
            <person name="Cannon C."/>
            <person name="Castanera R."/>
            <person name="Culley D."/>
            <person name="Daum C."/>
            <person name="Ezra D."/>
            <person name="Gonzalez J."/>
            <person name="Henrissat B."/>
            <person name="Kuo A."/>
            <person name="Liang C."/>
            <person name="Lipzen A."/>
            <person name="Lutzoni F."/>
            <person name="Magnuson J."/>
            <person name="Mondo S."/>
            <person name="Nolan M."/>
            <person name="Ohm R."/>
            <person name="Pangilinan J."/>
            <person name="Park H.-J."/>
            <person name="Ramirez L."/>
            <person name="Alfaro M."/>
            <person name="Sun H."/>
            <person name="Tritt A."/>
            <person name="Yoshinaga Y."/>
            <person name="Zwiers L.-H."/>
            <person name="Turgeon B."/>
            <person name="Goodwin S."/>
            <person name="Spatafora J."/>
            <person name="Crous P."/>
            <person name="Grigoriev I."/>
        </authorList>
    </citation>
    <scope>NUCLEOTIDE SEQUENCE</scope>
    <source>
        <strain evidence="5">CBS 130266</strain>
    </source>
</reference>
<accession>A0A9P4NUV8</accession>
<evidence type="ECO:0000256" key="1">
    <source>
        <dbReference type="ARBA" id="ARBA00023015"/>
    </source>
</evidence>
<feature type="region of interest" description="Disordered" evidence="3">
    <location>
        <begin position="337"/>
        <end position="365"/>
    </location>
</feature>
<protein>
    <recommendedName>
        <fullName evidence="4">HTH TFE/IIEalpha-type domain-containing protein</fullName>
    </recommendedName>
</protein>
<feature type="region of interest" description="Disordered" evidence="3">
    <location>
        <begin position="377"/>
        <end position="405"/>
    </location>
</feature>
<dbReference type="PANTHER" id="PTHR13097">
    <property type="entry name" value="TRANSCRIPTION INITIATION FACTOR IIE, ALPHA SUBUNIT"/>
    <property type="match status" value="1"/>
</dbReference>
<name>A0A9P4NUV8_9PEZI</name>
<proteinExistence type="predicted"/>
<keyword evidence="2" id="KW-0804">Transcription</keyword>
<feature type="compositionally biased region" description="Low complexity" evidence="3">
    <location>
        <begin position="377"/>
        <end position="394"/>
    </location>
</feature>
<dbReference type="GO" id="GO:0006367">
    <property type="term" value="P:transcription initiation at RNA polymerase II promoter"/>
    <property type="evidence" value="ECO:0007669"/>
    <property type="project" value="InterPro"/>
</dbReference>
<dbReference type="Pfam" id="PF02002">
    <property type="entry name" value="TFIIE_alpha"/>
    <property type="match status" value="1"/>
</dbReference>
<dbReference type="InterPro" id="IPR017919">
    <property type="entry name" value="TFIIE/TFIIEa_HTH"/>
</dbReference>
<dbReference type="InterPro" id="IPR002853">
    <property type="entry name" value="TFIIE_asu"/>
</dbReference>
<evidence type="ECO:0000256" key="2">
    <source>
        <dbReference type="ARBA" id="ARBA00023163"/>
    </source>
</evidence>
<keyword evidence="6" id="KW-1185">Reference proteome</keyword>
<sequence length="405" mass="45391">MEKAQELVRMVARAFYGTDHVVVIDALVNHQALNVEDMRRIFVATGRNKNDLLKLIGRLREGGLISVHSRLETKANAQKPTTVEYYYIDYRRAIDGTKYRLHLLEEKLRREAAPTEEKKEYQCSQCKSEWTEMEVLDNPDPQHRRSGFACHRCQFPLDYFPNDPEAAEANGPLGIFNDQFGWLINLLRDIDNSIIPEVVPESALENARPVPTEKAPLESGRVDYPQARAMPTAVKGIVTGPDVVDITITTTSETPAAQKIAEAELKARLASQNQLPDWHTRSTVTNEMTAVGQREEAARREREVEAGMFHVDSEEDKKIAAETSLDDIFAQLERAKQDELAAEDEEDEDEDEDFEDALVAEPDSKKIKVELNGSAINTLNSSANGTSAASTAVNDDSEDEEFEDA</sequence>
<feature type="compositionally biased region" description="Acidic residues" evidence="3">
    <location>
        <begin position="395"/>
        <end position="405"/>
    </location>
</feature>
<dbReference type="InterPro" id="IPR024550">
    <property type="entry name" value="TFIIEa/SarR/Rpc3_HTH_dom"/>
</dbReference>
<dbReference type="PANTHER" id="PTHR13097:SF7">
    <property type="entry name" value="GENERAL TRANSCRIPTION FACTOR IIE SUBUNIT 1"/>
    <property type="match status" value="1"/>
</dbReference>
<feature type="compositionally biased region" description="Acidic residues" evidence="3">
    <location>
        <begin position="340"/>
        <end position="358"/>
    </location>
</feature>
<dbReference type="EMBL" id="MU007030">
    <property type="protein sequence ID" value="KAF2431763.1"/>
    <property type="molecule type" value="Genomic_DNA"/>
</dbReference>
<keyword evidence="1" id="KW-0805">Transcription regulation</keyword>
<evidence type="ECO:0000313" key="6">
    <source>
        <dbReference type="Proteomes" id="UP000800235"/>
    </source>
</evidence>
<dbReference type="SMART" id="SM00531">
    <property type="entry name" value="TFIIE"/>
    <property type="match status" value="1"/>
</dbReference>
<dbReference type="InterPro" id="IPR039997">
    <property type="entry name" value="TFE"/>
</dbReference>
<evidence type="ECO:0000256" key="3">
    <source>
        <dbReference type="SAM" id="MobiDB-lite"/>
    </source>
</evidence>
<dbReference type="Proteomes" id="UP000800235">
    <property type="component" value="Unassembled WGS sequence"/>
</dbReference>